<dbReference type="InterPro" id="IPR029058">
    <property type="entry name" value="AB_hydrolase_fold"/>
</dbReference>
<name>A0ABR4C7L8_9HELO</name>
<accession>A0ABR4C7L8</accession>
<reference evidence="1 2" key="1">
    <citation type="journal article" date="2024" name="Commun. Biol.">
        <title>Comparative genomic analysis of thermophilic fungi reveals convergent evolutionary adaptations and gene losses.</title>
        <authorList>
            <person name="Steindorff A.S."/>
            <person name="Aguilar-Pontes M.V."/>
            <person name="Robinson A.J."/>
            <person name="Andreopoulos B."/>
            <person name="LaButti K."/>
            <person name="Kuo A."/>
            <person name="Mondo S."/>
            <person name="Riley R."/>
            <person name="Otillar R."/>
            <person name="Haridas S."/>
            <person name="Lipzen A."/>
            <person name="Grimwood J."/>
            <person name="Schmutz J."/>
            <person name="Clum A."/>
            <person name="Reid I.D."/>
            <person name="Moisan M.C."/>
            <person name="Butler G."/>
            <person name="Nguyen T.T.M."/>
            <person name="Dewar K."/>
            <person name="Conant G."/>
            <person name="Drula E."/>
            <person name="Henrissat B."/>
            <person name="Hansel C."/>
            <person name="Singer S."/>
            <person name="Hutchinson M.I."/>
            <person name="de Vries R.P."/>
            <person name="Natvig D.O."/>
            <person name="Powell A.J."/>
            <person name="Tsang A."/>
            <person name="Grigoriev I.V."/>
        </authorList>
    </citation>
    <scope>NUCLEOTIDE SEQUENCE [LARGE SCALE GENOMIC DNA]</scope>
    <source>
        <strain evidence="1 2">CBS 494.80</strain>
    </source>
</reference>
<dbReference type="Proteomes" id="UP001595075">
    <property type="component" value="Unassembled WGS sequence"/>
</dbReference>
<dbReference type="InterPro" id="IPR053228">
    <property type="entry name" value="Stereospecific_Lipase"/>
</dbReference>
<protein>
    <submittedName>
        <fullName evidence="1">Uncharacterized protein</fullName>
    </submittedName>
</protein>
<comment type="caution">
    <text evidence="1">The sequence shown here is derived from an EMBL/GenBank/DDBJ whole genome shotgun (WGS) entry which is preliminary data.</text>
</comment>
<proteinExistence type="predicted"/>
<dbReference type="SUPFAM" id="SSF53474">
    <property type="entry name" value="alpha/beta-Hydrolases"/>
    <property type="match status" value="1"/>
</dbReference>
<evidence type="ECO:0000313" key="1">
    <source>
        <dbReference type="EMBL" id="KAL2065925.1"/>
    </source>
</evidence>
<organism evidence="1 2">
    <name type="scientific">Oculimacula yallundae</name>
    <dbReference type="NCBI Taxonomy" id="86028"/>
    <lineage>
        <taxon>Eukaryota</taxon>
        <taxon>Fungi</taxon>
        <taxon>Dikarya</taxon>
        <taxon>Ascomycota</taxon>
        <taxon>Pezizomycotina</taxon>
        <taxon>Leotiomycetes</taxon>
        <taxon>Helotiales</taxon>
        <taxon>Ploettnerulaceae</taxon>
        <taxon>Oculimacula</taxon>
    </lineage>
</organism>
<dbReference type="PANTHER" id="PTHR37574:SF1">
    <property type="entry name" value="LIPASE B"/>
    <property type="match status" value="1"/>
</dbReference>
<dbReference type="EMBL" id="JAZHXI010000012">
    <property type="protein sequence ID" value="KAL2065925.1"/>
    <property type="molecule type" value="Genomic_DNA"/>
</dbReference>
<dbReference type="Gene3D" id="3.40.50.1820">
    <property type="entry name" value="alpha/beta hydrolase"/>
    <property type="match status" value="1"/>
</dbReference>
<evidence type="ECO:0000313" key="2">
    <source>
        <dbReference type="Proteomes" id="UP001595075"/>
    </source>
</evidence>
<dbReference type="PANTHER" id="PTHR37574">
    <property type="entry name" value="LIPASE B"/>
    <property type="match status" value="1"/>
</dbReference>
<gene>
    <name evidence="1" type="ORF">VTL71DRAFT_3595</name>
</gene>
<sequence length="434" mass="47773">MPKLLNYRKHHTSINSTTSLNPPSDIKIYPNFSIADAPYQFLEAELQSAIFLPKTFGFGHDGKIPVLLIPGTGSMGGETFAPNFAKLLSRSTFADPCWLNIPGKMCVDATKNAEFVAYAINYLSSICDAKISLVGWSQGTLSAQWALKYWPSTRTRVRNLVCLSGVFGGTVLAKFVAPRNACGYAAPAIWQQRRGSKLTKHLKEYGGGSAYVPTTSVYSAKDEVVQPQSGERASARLRDERCVGVLNCEIQSVVGRKPASLMYTHFSMLNPLAWALTEDAIIHGDCGSLDRIDMKRVCSHTKPAGLTVRDVAKTKALAAKCAKAIVTFEGKCKEEPALPEYCRDEADSGVVDEIWEDGGSCVELEDNTLRSELQLKADALLVDIPSCVAVQETTPEVWGEDLVKDLVATQKEVEQELEQEHEHEHEYNHNVDWL</sequence>
<keyword evidence="2" id="KW-1185">Reference proteome</keyword>